<evidence type="ECO:0000256" key="1">
    <source>
        <dbReference type="ARBA" id="ARBA00010813"/>
    </source>
</evidence>
<gene>
    <name evidence="3" type="ORF">ANME2D_00085</name>
</gene>
<dbReference type="Gene3D" id="3.30.360.10">
    <property type="entry name" value="Dihydrodipicolinate Reductase, domain 2"/>
    <property type="match status" value="1"/>
</dbReference>
<dbReference type="OrthoDB" id="80661at2157"/>
<organism evidence="3 4">
    <name type="scientific">Candidatus Methanoperedens nitratireducens</name>
    <dbReference type="NCBI Taxonomy" id="1392998"/>
    <lineage>
        <taxon>Archaea</taxon>
        <taxon>Methanobacteriati</taxon>
        <taxon>Methanobacteriota</taxon>
        <taxon>Stenosarchaea group</taxon>
        <taxon>Methanomicrobia</taxon>
        <taxon>Methanosarcinales</taxon>
        <taxon>ANME-2 cluster</taxon>
        <taxon>Candidatus Methanoperedentaceae</taxon>
        <taxon>Candidatus Methanoperedens</taxon>
    </lineage>
</organism>
<dbReference type="PIRSF" id="PIRSF015578">
    <property type="entry name" value="Myoinos-ppht_syn"/>
    <property type="match status" value="1"/>
</dbReference>
<feature type="domain" description="Myo-inositol-1-phosphate synthase GAPDH-like" evidence="2">
    <location>
        <begin position="193"/>
        <end position="298"/>
    </location>
</feature>
<dbReference type="PANTHER" id="PTHR43125">
    <property type="entry name" value="INOSITOL-3-PHOSPHATE SYNTHASE"/>
    <property type="match status" value="1"/>
</dbReference>
<evidence type="ECO:0000259" key="2">
    <source>
        <dbReference type="Pfam" id="PF01658"/>
    </source>
</evidence>
<dbReference type="Gene3D" id="3.40.50.720">
    <property type="entry name" value="NAD(P)-binding Rossmann-like Domain"/>
    <property type="match status" value="1"/>
</dbReference>
<dbReference type="Proteomes" id="UP000027153">
    <property type="component" value="Unassembled WGS sequence"/>
</dbReference>
<evidence type="ECO:0000313" key="4">
    <source>
        <dbReference type="Proteomes" id="UP000027153"/>
    </source>
</evidence>
<dbReference type="GO" id="GO:0004512">
    <property type="term" value="F:inositol-3-phosphate synthase activity"/>
    <property type="evidence" value="ECO:0007669"/>
    <property type="project" value="UniProtKB-EC"/>
</dbReference>
<protein>
    <submittedName>
        <fullName evidence="3">Myo-inositol-1-phosphate synthase</fullName>
        <ecNumber evidence="3">5.5.1.4</ecNumber>
    </submittedName>
</protein>
<dbReference type="EC" id="5.5.1.4" evidence="3"/>
<keyword evidence="4" id="KW-1185">Reference proteome</keyword>
<dbReference type="EMBL" id="JMIY01000001">
    <property type="protein sequence ID" value="KCZ73026.1"/>
    <property type="molecule type" value="Genomic_DNA"/>
</dbReference>
<proteinExistence type="inferred from homology"/>
<dbReference type="InterPro" id="IPR002587">
    <property type="entry name" value="Myo-inos-1-P_Synthase"/>
</dbReference>
<name>A0A062V1R3_9EURY</name>
<dbReference type="PATRIC" id="fig|1392998.3.peg.444"/>
<accession>A0A062V1R3</accession>
<evidence type="ECO:0000313" key="3">
    <source>
        <dbReference type="EMBL" id="KCZ73026.1"/>
    </source>
</evidence>
<reference evidence="3 4" key="1">
    <citation type="journal article" date="2013" name="Nature">
        <title>Anaerobic oxidation of methane coupled to nitrate reduction in a novel archaeal lineage.</title>
        <authorList>
            <person name="Haroon M.F."/>
            <person name="Hu S."/>
            <person name="Shi Y."/>
            <person name="Imelfort M."/>
            <person name="Keller J."/>
            <person name="Hugenholtz P."/>
            <person name="Yuan Z."/>
            <person name="Tyson G.W."/>
        </authorList>
    </citation>
    <scope>NUCLEOTIDE SEQUENCE [LARGE SCALE GENOMIC DNA]</scope>
    <source>
        <strain evidence="3 4">ANME-2d</strain>
    </source>
</reference>
<dbReference type="InterPro" id="IPR013021">
    <property type="entry name" value="Myo-inos-1-P_Synthase_GAPDH"/>
</dbReference>
<dbReference type="PANTHER" id="PTHR43125:SF1">
    <property type="entry name" value="INOSITOL-3-PHOSPHATE SYNTHASE"/>
    <property type="match status" value="1"/>
</dbReference>
<dbReference type="RefSeq" id="WP_048088232.1">
    <property type="nucleotide sequence ID" value="NZ_JMIY01000001.1"/>
</dbReference>
<dbReference type="SUPFAM" id="SSF51735">
    <property type="entry name" value="NAD(P)-binding Rossmann-fold domains"/>
    <property type="match status" value="1"/>
</dbReference>
<dbReference type="Pfam" id="PF01658">
    <property type="entry name" value="Inos-1-P_synth"/>
    <property type="match status" value="1"/>
</dbReference>
<dbReference type="InterPro" id="IPR036291">
    <property type="entry name" value="NAD(P)-bd_dom_sf"/>
</dbReference>
<dbReference type="InterPro" id="IPR052199">
    <property type="entry name" value="MIPS"/>
</dbReference>
<dbReference type="GO" id="GO:0006021">
    <property type="term" value="P:inositol biosynthetic process"/>
    <property type="evidence" value="ECO:0007669"/>
    <property type="project" value="InterPro"/>
</dbReference>
<dbReference type="SUPFAM" id="SSF55347">
    <property type="entry name" value="Glyceraldehyde-3-phosphate dehydrogenase-like, C-terminal domain"/>
    <property type="match status" value="1"/>
</dbReference>
<dbReference type="AlphaFoldDB" id="A0A062V1R3"/>
<comment type="similarity">
    <text evidence="1">Belongs to the myo-inositol 1-phosphate synthase family.</text>
</comment>
<sequence length="354" mass="38626">MAKIRIAIAGVGNCASSLVQGLEYYKGIKKSDDLVPGLMHNSVGGYLVSDIEPVAAFDIDRRKVGTDLSRAIFSEPNCTKKFSEVPEMGVEVIKGQVIDGVAPHMQDNFQVDDRQKSVDVAAVLKESKADVLINYLPVGSEKAVRWYAEQALEAGCAFINCIPVFIASDSQWAERFRNAGLPVIGDDIKSLVGATIVHRTLTQMIVDRGAKIDSTYQLNIGGNTDFRNMTDLSRLSSKKISKTESVASQIPYETYVYAGPNGCIDCLSDNKVCYLKIDFKLFGNVPACIDLKLSVEDSPNSAGVVVDAVRIAKIALDRGIGGPIPHASAYFMKHPPEQMRESDARAQLEEFIRD</sequence>
<keyword evidence="3" id="KW-0413">Isomerase</keyword>
<comment type="caution">
    <text evidence="3">The sequence shown here is derived from an EMBL/GenBank/DDBJ whole genome shotgun (WGS) entry which is preliminary data.</text>
</comment>
<dbReference type="GO" id="GO:0008654">
    <property type="term" value="P:phospholipid biosynthetic process"/>
    <property type="evidence" value="ECO:0007669"/>
    <property type="project" value="InterPro"/>
</dbReference>